<dbReference type="EC" id="3.4.14.-" evidence="7"/>
<keyword evidence="9" id="KW-1185">Reference proteome</keyword>
<evidence type="ECO:0000256" key="4">
    <source>
        <dbReference type="ARBA" id="ARBA00022729"/>
    </source>
</evidence>
<organism evidence="8 9">
    <name type="scientific">Algivirga pacifica</name>
    <dbReference type="NCBI Taxonomy" id="1162670"/>
    <lineage>
        <taxon>Bacteria</taxon>
        <taxon>Pseudomonadati</taxon>
        <taxon>Bacteroidota</taxon>
        <taxon>Cytophagia</taxon>
        <taxon>Cytophagales</taxon>
        <taxon>Flammeovirgaceae</taxon>
        <taxon>Algivirga</taxon>
    </lineage>
</organism>
<dbReference type="InterPro" id="IPR019500">
    <property type="entry name" value="Pep_S46"/>
</dbReference>
<dbReference type="EMBL" id="BAABJX010000032">
    <property type="protein sequence ID" value="GAA4835082.1"/>
    <property type="molecule type" value="Genomic_DNA"/>
</dbReference>
<sequence length="710" mass="81070">MWLPSLIKQLMIEKEMQNNGFQLTAEDIYSVNQSSMKDAVVWFNRGCTGEVISDQGLVLTNHHCGYGQIQSHSTVENDYLKDGFAAKNHGEELPNNNMKVSFIVEIKDVTKEVLTGVTDAMTEEERQQLIKENTEKLQGTAVEGTHYEASIKPFFYGNAYYMFIMETFTDVRLVFAPPSSIGKFGGDTDNWMWPRHTGDFSVFRIYADKDNKPAAYSPDNVPYKPRHHFPISLDGVKPEDFTMVYGFPGRTQQYIPSYGVKYVTEVSNPVKISMRDASLSVIDKAMKSDDLIRIKYSAKQARIANAWKKWIGESKGLDRLDAVTKKQTQEAAFQQAVKGNAQYENLLKDFERAYAEIEPYNLARDLFIEFYYYGPEIFRMSSRYDKLVTNYKELYDKGKLAELVLQLKQVNEDFYKDYDKGVDQKIFDALVGTYVETVAPVFLADHLNEAHKKGELKKLENELYQESVFADKERLNELMKPAFEAAEKGDQKALKKAVASISKEMKKDIAWVTAGELVLKYRQEVAPAYGEKQEQINALMQDYVKGTMEVFDDKKYWSDANSTMRVTFGKVEGSNPRDGVEYLPYTTLEGVMEKRRTDVSETHEFYVPEKLVELYNNKDYGIYGQDGDLVVCFTASNHTTGGNSGSPVINGNGQLIGLNFDRTWESTMSDIMFDPVKCRNISVDIRYVLFIIDKFGGAKHLIDEMTLIKN</sequence>
<dbReference type="Gene3D" id="2.40.10.10">
    <property type="entry name" value="Trypsin-like serine proteases"/>
    <property type="match status" value="1"/>
</dbReference>
<keyword evidence="6 7" id="KW-0720">Serine protease</keyword>
<dbReference type="PANTHER" id="PTHR38469">
    <property type="entry name" value="PERIPLASMIC PEPTIDASE SUBFAMILY S1B"/>
    <property type="match status" value="1"/>
</dbReference>
<dbReference type="Proteomes" id="UP001500298">
    <property type="component" value="Unassembled WGS sequence"/>
</dbReference>
<evidence type="ECO:0000313" key="9">
    <source>
        <dbReference type="Proteomes" id="UP001500298"/>
    </source>
</evidence>
<comment type="caution">
    <text evidence="8">The sequence shown here is derived from an EMBL/GenBank/DDBJ whole genome shotgun (WGS) entry which is preliminary data.</text>
</comment>
<gene>
    <name evidence="8" type="ORF">GCM10023331_20350</name>
</gene>
<keyword evidence="5 7" id="KW-0378">Hydrolase</keyword>
<protein>
    <recommendedName>
        <fullName evidence="7">Dipeptidyl-peptidase</fullName>
        <ecNumber evidence="7">3.4.14.-</ecNumber>
    </recommendedName>
</protein>
<dbReference type="PANTHER" id="PTHR38469:SF1">
    <property type="entry name" value="PERIPLASMIC PEPTIDASE SUBFAMILY S1B"/>
    <property type="match status" value="1"/>
</dbReference>
<proteinExistence type="inferred from homology"/>
<dbReference type="SUPFAM" id="SSF50494">
    <property type="entry name" value="Trypsin-like serine proteases"/>
    <property type="match status" value="1"/>
</dbReference>
<evidence type="ECO:0000256" key="2">
    <source>
        <dbReference type="ARBA" id="ARBA00022438"/>
    </source>
</evidence>
<comment type="function">
    <text evidence="7">Catalyzes the removal of dipeptides from the N-terminus of oligopeptides.</text>
</comment>
<evidence type="ECO:0000256" key="6">
    <source>
        <dbReference type="ARBA" id="ARBA00022825"/>
    </source>
</evidence>
<evidence type="ECO:0000313" key="8">
    <source>
        <dbReference type="EMBL" id="GAA4835082.1"/>
    </source>
</evidence>
<dbReference type="InterPro" id="IPR009003">
    <property type="entry name" value="Peptidase_S1_PA"/>
</dbReference>
<keyword evidence="2 7" id="KW-0031">Aminopeptidase</keyword>
<accession>A0ABP9DD12</accession>
<comment type="similarity">
    <text evidence="1 7">Belongs to the peptidase S46 family.</text>
</comment>
<keyword evidence="4" id="KW-0732">Signal</keyword>
<dbReference type="InterPro" id="IPR043504">
    <property type="entry name" value="Peptidase_S1_PA_chymotrypsin"/>
</dbReference>
<evidence type="ECO:0000256" key="3">
    <source>
        <dbReference type="ARBA" id="ARBA00022670"/>
    </source>
</evidence>
<reference evidence="9" key="1">
    <citation type="journal article" date="2019" name="Int. J. Syst. Evol. Microbiol.">
        <title>The Global Catalogue of Microorganisms (GCM) 10K type strain sequencing project: providing services to taxonomists for standard genome sequencing and annotation.</title>
        <authorList>
            <consortium name="The Broad Institute Genomics Platform"/>
            <consortium name="The Broad Institute Genome Sequencing Center for Infectious Disease"/>
            <person name="Wu L."/>
            <person name="Ma J."/>
        </authorList>
    </citation>
    <scope>NUCLEOTIDE SEQUENCE [LARGE SCALE GENOMIC DNA]</scope>
    <source>
        <strain evidence="9">JCM 18326</strain>
    </source>
</reference>
<evidence type="ECO:0000256" key="7">
    <source>
        <dbReference type="RuleBase" id="RU366067"/>
    </source>
</evidence>
<dbReference type="Pfam" id="PF10459">
    <property type="entry name" value="Peptidase_S46"/>
    <property type="match status" value="1"/>
</dbReference>
<evidence type="ECO:0000256" key="1">
    <source>
        <dbReference type="ARBA" id="ARBA00010491"/>
    </source>
</evidence>
<evidence type="ECO:0000256" key="5">
    <source>
        <dbReference type="ARBA" id="ARBA00022801"/>
    </source>
</evidence>
<keyword evidence="3 7" id="KW-0645">Protease</keyword>
<name>A0ABP9DD12_9BACT</name>